<evidence type="ECO:0000259" key="1">
    <source>
        <dbReference type="SMART" id="SM01061"/>
    </source>
</evidence>
<dbReference type="InterPro" id="IPR036650">
    <property type="entry name" value="CAT_RNA-bd_dom_sf"/>
</dbReference>
<feature type="domain" description="CAT RNA-binding" evidence="1">
    <location>
        <begin position="1"/>
        <end position="53"/>
    </location>
</feature>
<accession>A0A380L3R2</accession>
<reference evidence="2" key="1">
    <citation type="submission" date="2018-06" db="EMBL/GenBank/DDBJ databases">
        <authorList>
            <consortium name="Pathogen Informatics"/>
            <person name="Doyle S."/>
        </authorList>
    </citation>
    <scope>NUCLEOTIDE SEQUENCE [LARGE SCALE GENOMIC DNA]</scope>
    <source>
        <strain evidence="2">NCTC11063</strain>
    </source>
</reference>
<evidence type="ECO:0000313" key="3">
    <source>
        <dbReference type="Proteomes" id="UP000255236"/>
    </source>
</evidence>
<dbReference type="SMART" id="SM01061">
    <property type="entry name" value="CAT_RBD"/>
    <property type="match status" value="1"/>
</dbReference>
<organism evidence="2 3">
    <name type="scientific">Streptococcus milleri</name>
    <dbReference type="NCBI Taxonomy" id="33040"/>
    <lineage>
        <taxon>Bacteria</taxon>
        <taxon>Bacillati</taxon>
        <taxon>Bacillota</taxon>
        <taxon>Bacilli</taxon>
        <taxon>Lactobacillales</taxon>
        <taxon>Streptococcaceae</taxon>
        <taxon>Streptococcus</taxon>
    </lineage>
</organism>
<sequence length="54" mass="6003">MIISKVLNNNVVISEENHQEVVLMGRGLAFGCKAGDDIQDNLIEKKYVLSEKQA</sequence>
<protein>
    <submittedName>
        <fullName evidence="2">Beta-glucoside operon antiterminator</fullName>
    </submittedName>
</protein>
<dbReference type="Gene3D" id="2.30.24.10">
    <property type="entry name" value="CAT RNA-binding domain"/>
    <property type="match status" value="1"/>
</dbReference>
<gene>
    <name evidence="2" type="primary">licT</name>
    <name evidence="2" type="ORF">NCTC11063_00949</name>
</gene>
<proteinExistence type="predicted"/>
<keyword evidence="3" id="KW-1185">Reference proteome</keyword>
<dbReference type="InterPro" id="IPR004341">
    <property type="entry name" value="CAT_RNA-bd_dom"/>
</dbReference>
<dbReference type="GO" id="GO:0003723">
    <property type="term" value="F:RNA binding"/>
    <property type="evidence" value="ECO:0007669"/>
    <property type="project" value="InterPro"/>
</dbReference>
<dbReference type="SUPFAM" id="SSF50151">
    <property type="entry name" value="SacY-like RNA-binding domain"/>
    <property type="match status" value="1"/>
</dbReference>
<dbReference type="Pfam" id="PF03123">
    <property type="entry name" value="CAT_RBD"/>
    <property type="match status" value="1"/>
</dbReference>
<dbReference type="Proteomes" id="UP000255236">
    <property type="component" value="Unassembled WGS sequence"/>
</dbReference>
<evidence type="ECO:0000313" key="2">
    <source>
        <dbReference type="EMBL" id="SUN80249.1"/>
    </source>
</evidence>
<dbReference type="AlphaFoldDB" id="A0A380L3R2"/>
<dbReference type="EMBL" id="UHFT01000001">
    <property type="protein sequence ID" value="SUN80249.1"/>
    <property type="molecule type" value="Genomic_DNA"/>
</dbReference>
<comment type="caution">
    <text evidence="2">The sequence shown here is derived from an EMBL/GenBank/DDBJ whole genome shotgun (WGS) entry which is preliminary data.</text>
</comment>
<name>A0A380L3R2_9STRE</name>